<sequence>MKNVGTLVAIVAAFIINCSAFSTNVITSRRRSPTRIASSSSDASTNERTPVNLVSADAFVTAIDVLKRDMGMEPVPQEERSPMYAIGKLVAKLPLELVSGIRLADCESLTLISQLKQSVVDITGIQSLDTIVAIRAGFDGNGEGYEGNTSGASIGDTASVYTAAVNHAMENQLKEIELEVNRLVPMMASEE</sequence>
<proteinExistence type="predicted"/>
<dbReference type="AlphaFoldDB" id="A0ABD3P0M3"/>
<comment type="caution">
    <text evidence="1">The sequence shown here is derived from an EMBL/GenBank/DDBJ whole genome shotgun (WGS) entry which is preliminary data.</text>
</comment>
<accession>A0ABD3P0M3</accession>
<protein>
    <submittedName>
        <fullName evidence="1">Uncharacterized protein</fullName>
    </submittedName>
</protein>
<name>A0ABD3P0M3_9STRA</name>
<evidence type="ECO:0000313" key="2">
    <source>
        <dbReference type="Proteomes" id="UP001516023"/>
    </source>
</evidence>
<reference evidence="1 2" key="1">
    <citation type="journal article" date="2020" name="G3 (Bethesda)">
        <title>Improved Reference Genome for Cyclotella cryptica CCMP332, a Model for Cell Wall Morphogenesis, Salinity Adaptation, and Lipid Production in Diatoms (Bacillariophyta).</title>
        <authorList>
            <person name="Roberts W.R."/>
            <person name="Downey K.M."/>
            <person name="Ruck E.C."/>
            <person name="Traller J.C."/>
            <person name="Alverson A.J."/>
        </authorList>
    </citation>
    <scope>NUCLEOTIDE SEQUENCE [LARGE SCALE GENOMIC DNA]</scope>
    <source>
        <strain evidence="1 2">CCMP332</strain>
    </source>
</reference>
<dbReference type="EMBL" id="JABMIG020000307">
    <property type="protein sequence ID" value="KAL3781749.1"/>
    <property type="molecule type" value="Genomic_DNA"/>
</dbReference>
<evidence type="ECO:0000313" key="1">
    <source>
        <dbReference type="EMBL" id="KAL3781749.1"/>
    </source>
</evidence>
<keyword evidence="2" id="KW-1185">Reference proteome</keyword>
<gene>
    <name evidence="1" type="ORF">HJC23_004848</name>
</gene>
<organism evidence="1 2">
    <name type="scientific">Cyclotella cryptica</name>
    <dbReference type="NCBI Taxonomy" id="29204"/>
    <lineage>
        <taxon>Eukaryota</taxon>
        <taxon>Sar</taxon>
        <taxon>Stramenopiles</taxon>
        <taxon>Ochrophyta</taxon>
        <taxon>Bacillariophyta</taxon>
        <taxon>Coscinodiscophyceae</taxon>
        <taxon>Thalassiosirophycidae</taxon>
        <taxon>Stephanodiscales</taxon>
        <taxon>Stephanodiscaceae</taxon>
        <taxon>Cyclotella</taxon>
    </lineage>
</organism>
<dbReference type="Proteomes" id="UP001516023">
    <property type="component" value="Unassembled WGS sequence"/>
</dbReference>